<name>A0ABR2RSG1_9ROSI</name>
<accession>A0ABR2RSG1</accession>
<reference evidence="3 4" key="1">
    <citation type="journal article" date="2024" name="G3 (Bethesda)">
        <title>Genome assembly of Hibiscus sabdariffa L. provides insights into metabolisms of medicinal natural products.</title>
        <authorList>
            <person name="Kim T."/>
        </authorList>
    </citation>
    <scope>NUCLEOTIDE SEQUENCE [LARGE SCALE GENOMIC DNA]</scope>
    <source>
        <strain evidence="3">TK-2024</strain>
        <tissue evidence="3">Old leaves</tissue>
    </source>
</reference>
<protein>
    <recommendedName>
        <fullName evidence="5">Movement protein BL1</fullName>
    </recommendedName>
</protein>
<dbReference type="InterPro" id="IPR000211">
    <property type="entry name" value="Gemini_BL"/>
</dbReference>
<organism evidence="3 4">
    <name type="scientific">Hibiscus sabdariffa</name>
    <name type="common">roselle</name>
    <dbReference type="NCBI Taxonomy" id="183260"/>
    <lineage>
        <taxon>Eukaryota</taxon>
        <taxon>Viridiplantae</taxon>
        <taxon>Streptophyta</taxon>
        <taxon>Embryophyta</taxon>
        <taxon>Tracheophyta</taxon>
        <taxon>Spermatophyta</taxon>
        <taxon>Magnoliopsida</taxon>
        <taxon>eudicotyledons</taxon>
        <taxon>Gunneridae</taxon>
        <taxon>Pentapetalae</taxon>
        <taxon>rosids</taxon>
        <taxon>malvids</taxon>
        <taxon>Malvales</taxon>
        <taxon>Malvaceae</taxon>
        <taxon>Malvoideae</taxon>
        <taxon>Hibiscus</taxon>
    </lineage>
</organism>
<dbReference type="Pfam" id="PF00845">
    <property type="entry name" value="Gemini_BL1"/>
    <property type="match status" value="1"/>
</dbReference>
<evidence type="ECO:0000313" key="3">
    <source>
        <dbReference type="EMBL" id="KAK9015771.1"/>
    </source>
</evidence>
<proteinExistence type="predicted"/>
<keyword evidence="2" id="KW-0238">DNA-binding</keyword>
<evidence type="ECO:0000313" key="4">
    <source>
        <dbReference type="Proteomes" id="UP001396334"/>
    </source>
</evidence>
<evidence type="ECO:0008006" key="5">
    <source>
        <dbReference type="Google" id="ProtNLM"/>
    </source>
</evidence>
<evidence type="ECO:0000256" key="2">
    <source>
        <dbReference type="ARBA" id="ARBA00023125"/>
    </source>
</evidence>
<sequence>MESMLSTTPTSQVFNYLESNREEYRLSNDLTKIVLIFPSFTEQSWARARGRCMKIDHCVVEYRQQVPINAGGHVIVEVHDTRMALDESLQATFTFPIRCNIDLHYFSTSFFSIKDDNPWALYYKVEGSNVNIGTHFAKFKAKLKMSTAKHSVDVIFKPPTVKIHSKEFNSQHVDFSHIGYAKVERKLIRSTSARRLTQGTRIPELRPGDSWATRSMVGTTIDNDTTIDDTNYPYSGLHRLQPSMLDPGQSASLIGANRAHSNISLSRNELEELVAGVVQTCINQNNSANVTKAL</sequence>
<dbReference type="Proteomes" id="UP001396334">
    <property type="component" value="Unassembled WGS sequence"/>
</dbReference>
<dbReference type="EMBL" id="JBBPBN010000021">
    <property type="protein sequence ID" value="KAK9015771.1"/>
    <property type="molecule type" value="Genomic_DNA"/>
</dbReference>
<comment type="caution">
    <text evidence="3">The sequence shown here is derived from an EMBL/GenBank/DDBJ whole genome shotgun (WGS) entry which is preliminary data.</text>
</comment>
<keyword evidence="4" id="KW-1185">Reference proteome</keyword>
<evidence type="ECO:0000256" key="1">
    <source>
        <dbReference type="ARBA" id="ARBA00004340"/>
    </source>
</evidence>
<comment type="subcellular location">
    <subcellularLocation>
        <location evidence="1">Host cell</location>
    </subcellularLocation>
</comment>
<gene>
    <name evidence="3" type="ORF">V6N11_006865</name>
</gene>